<dbReference type="EMBL" id="FUHW01000046">
    <property type="protein sequence ID" value="SJM71895.1"/>
    <property type="molecule type" value="Genomic_DNA"/>
</dbReference>
<evidence type="ECO:0000313" key="2">
    <source>
        <dbReference type="Proteomes" id="UP000195913"/>
    </source>
</evidence>
<name>A0A1R4GUX8_9MICC</name>
<organism evidence="1 2">
    <name type="scientific">Arthrobacter rhombi</name>
    <dbReference type="NCBI Taxonomy" id="71253"/>
    <lineage>
        <taxon>Bacteria</taxon>
        <taxon>Bacillati</taxon>
        <taxon>Actinomycetota</taxon>
        <taxon>Actinomycetes</taxon>
        <taxon>Micrococcales</taxon>
        <taxon>Micrococcaceae</taxon>
        <taxon>Arthrobacter</taxon>
    </lineage>
</organism>
<dbReference type="Proteomes" id="UP000195913">
    <property type="component" value="Unassembled WGS sequence"/>
</dbReference>
<reference evidence="1 2" key="1">
    <citation type="submission" date="2017-02" db="EMBL/GenBank/DDBJ databases">
        <authorList>
            <person name="Peterson S.W."/>
        </authorList>
    </citation>
    <scope>NUCLEOTIDE SEQUENCE [LARGE SCALE GENOMIC DNA]</scope>
    <source>
        <strain evidence="1 2">B Ar 00.02</strain>
    </source>
</reference>
<sequence>MIKKLFWVGIGVGVGVLAARKVASVKQGLGRENLNRSVGRLADAMTASAEAFRDGMHGRETELRTALGLDNPQDTGATHRR</sequence>
<accession>A0A1R4GUX8</accession>
<dbReference type="AlphaFoldDB" id="A0A1R4GUX8"/>
<protein>
    <submittedName>
        <fullName evidence="1">Putative secreted protein</fullName>
    </submittedName>
</protein>
<gene>
    <name evidence="1" type="ORF">FM101_13950</name>
</gene>
<dbReference type="RefSeq" id="WP_342744405.1">
    <property type="nucleotide sequence ID" value="NZ_FUHW01000046.1"/>
</dbReference>
<keyword evidence="2" id="KW-1185">Reference proteome</keyword>
<proteinExistence type="predicted"/>
<evidence type="ECO:0000313" key="1">
    <source>
        <dbReference type="EMBL" id="SJM71895.1"/>
    </source>
</evidence>